<evidence type="ECO:0000256" key="6">
    <source>
        <dbReference type="ARBA" id="ARBA00023049"/>
    </source>
</evidence>
<keyword evidence="2" id="KW-0645">Protease</keyword>
<keyword evidence="3" id="KW-0479">Metal-binding</keyword>
<sequence>MTAQERQQGAQAHPQLLAEFGGAYNGPATNYVQQVGKNIAVQSGLANAQSAYTVTLLNSPVNNAFAIPGGYIYTTRQLVGLMDNEAELAAVLGHEVGHVAARHSQQRQKAAQQNSLLGAVGSILSGVLLGNNALGQLGQQVASTGSQLLTLGYSRSQERQADDLGIAYLSSAGYDPRAMATVLRSLAEQNALDARTSGRSDGAVPEWASTHPDPASRVNEALQEAQGKQGSVLNRDVFLANVDGMMIGDDPQQGVVNGSTFVHPVFKFAFKAPQGFFMVNGTSAVSISGQSGKAQLTTRPYNGNLSSYVQGAFAQLSGQGTQIQPGSIQNTTVNGLNAAYGTARVNNGRSNVDVTVFAYAFSGNQAFHFITIAPSGQTGVFNPMFNSMRRISASEAAAIKPRKLDVVTIRSGDTIRSLAQRMAYDDYQVERFLVLNSLQANSPLRAGDKVKIVTY</sequence>
<evidence type="ECO:0000256" key="5">
    <source>
        <dbReference type="ARBA" id="ARBA00022833"/>
    </source>
</evidence>
<evidence type="ECO:0000313" key="10">
    <source>
        <dbReference type="Proteomes" id="UP001259803"/>
    </source>
</evidence>
<evidence type="ECO:0000259" key="8">
    <source>
        <dbReference type="Pfam" id="PF01476"/>
    </source>
</evidence>
<dbReference type="RefSeq" id="WP_311339788.1">
    <property type="nucleotide sequence ID" value="NZ_JAVRHS010000002.1"/>
</dbReference>
<dbReference type="Pfam" id="PF01476">
    <property type="entry name" value="LysM"/>
    <property type="match status" value="1"/>
</dbReference>
<proteinExistence type="predicted"/>
<dbReference type="InterPro" id="IPR051156">
    <property type="entry name" value="Mito/Outer_Membr_Metalloprot"/>
</dbReference>
<feature type="domain" description="Peptidase M48" evidence="7">
    <location>
        <begin position="29"/>
        <end position="223"/>
    </location>
</feature>
<comment type="cofactor">
    <cofactor evidence="1">
        <name>Zn(2+)</name>
        <dbReference type="ChEBI" id="CHEBI:29105"/>
    </cofactor>
</comment>
<accession>A0ABU2ZFR9</accession>
<organism evidence="9 10">
    <name type="scientific">Croceicoccus esteveae</name>
    <dbReference type="NCBI Taxonomy" id="3075597"/>
    <lineage>
        <taxon>Bacteria</taxon>
        <taxon>Pseudomonadati</taxon>
        <taxon>Pseudomonadota</taxon>
        <taxon>Alphaproteobacteria</taxon>
        <taxon>Sphingomonadales</taxon>
        <taxon>Erythrobacteraceae</taxon>
        <taxon>Croceicoccus</taxon>
    </lineage>
</organism>
<keyword evidence="6 9" id="KW-0482">Metalloprotease</keyword>
<feature type="domain" description="LysM" evidence="8">
    <location>
        <begin position="408"/>
        <end position="452"/>
    </location>
</feature>
<protein>
    <submittedName>
        <fullName evidence="9">M48 family metalloprotease</fullName>
        <ecNumber evidence="9">3.4.24.-</ecNumber>
    </submittedName>
</protein>
<evidence type="ECO:0000259" key="7">
    <source>
        <dbReference type="Pfam" id="PF01435"/>
    </source>
</evidence>
<dbReference type="Pfam" id="PF01435">
    <property type="entry name" value="Peptidase_M48"/>
    <property type="match status" value="1"/>
</dbReference>
<evidence type="ECO:0000256" key="2">
    <source>
        <dbReference type="ARBA" id="ARBA00022670"/>
    </source>
</evidence>
<comment type="caution">
    <text evidence="9">The sequence shown here is derived from an EMBL/GenBank/DDBJ whole genome shotgun (WGS) entry which is preliminary data.</text>
</comment>
<keyword evidence="5" id="KW-0862">Zinc</keyword>
<gene>
    <name evidence="9" type="ORF">RM533_03285</name>
</gene>
<dbReference type="InterPro" id="IPR018392">
    <property type="entry name" value="LysM"/>
</dbReference>
<keyword evidence="10" id="KW-1185">Reference proteome</keyword>
<keyword evidence="4 9" id="KW-0378">Hydrolase</keyword>
<dbReference type="Gene3D" id="3.30.2010.10">
    <property type="entry name" value="Metalloproteases ('zincins'), catalytic domain"/>
    <property type="match status" value="1"/>
</dbReference>
<evidence type="ECO:0000256" key="4">
    <source>
        <dbReference type="ARBA" id="ARBA00022801"/>
    </source>
</evidence>
<name>A0ABU2ZFR9_9SPHN</name>
<dbReference type="Proteomes" id="UP001259803">
    <property type="component" value="Unassembled WGS sequence"/>
</dbReference>
<dbReference type="GO" id="GO:0008237">
    <property type="term" value="F:metallopeptidase activity"/>
    <property type="evidence" value="ECO:0007669"/>
    <property type="project" value="UniProtKB-KW"/>
</dbReference>
<dbReference type="PANTHER" id="PTHR22726">
    <property type="entry name" value="METALLOENDOPEPTIDASE OMA1"/>
    <property type="match status" value="1"/>
</dbReference>
<evidence type="ECO:0000313" key="9">
    <source>
        <dbReference type="EMBL" id="MDT0575206.1"/>
    </source>
</evidence>
<dbReference type="InterPro" id="IPR001915">
    <property type="entry name" value="Peptidase_M48"/>
</dbReference>
<evidence type="ECO:0000256" key="1">
    <source>
        <dbReference type="ARBA" id="ARBA00001947"/>
    </source>
</evidence>
<reference evidence="9 10" key="1">
    <citation type="submission" date="2023-09" db="EMBL/GenBank/DDBJ databases">
        <authorList>
            <person name="Rey-Velasco X."/>
        </authorList>
    </citation>
    <scope>NUCLEOTIDE SEQUENCE [LARGE SCALE GENOMIC DNA]</scope>
    <source>
        <strain evidence="9 10">F390</strain>
    </source>
</reference>
<evidence type="ECO:0000256" key="3">
    <source>
        <dbReference type="ARBA" id="ARBA00022723"/>
    </source>
</evidence>
<dbReference type="PANTHER" id="PTHR22726:SF24">
    <property type="entry name" value="M48 FAMILY METALLOPEPTIDASE"/>
    <property type="match status" value="1"/>
</dbReference>
<dbReference type="EC" id="3.4.24.-" evidence="9"/>
<dbReference type="EMBL" id="JAVRHS010000002">
    <property type="protein sequence ID" value="MDT0575206.1"/>
    <property type="molecule type" value="Genomic_DNA"/>
</dbReference>